<protein>
    <recommendedName>
        <fullName evidence="4">DUF5666 domain-containing protein</fullName>
    </recommendedName>
</protein>
<proteinExistence type="predicted"/>
<evidence type="ECO:0000313" key="2">
    <source>
        <dbReference type="EMBL" id="MXO73266.1"/>
    </source>
</evidence>
<accession>A0A844Z207</accession>
<feature type="signal peptide" evidence="1">
    <location>
        <begin position="1"/>
        <end position="19"/>
    </location>
</feature>
<evidence type="ECO:0008006" key="4">
    <source>
        <dbReference type="Google" id="ProtNLM"/>
    </source>
</evidence>
<keyword evidence="3" id="KW-1185">Reference proteome</keyword>
<evidence type="ECO:0000313" key="3">
    <source>
        <dbReference type="Proteomes" id="UP000466966"/>
    </source>
</evidence>
<organism evidence="2 3">
    <name type="scientific">Alteraurantiacibacter buctensis</name>
    <dbReference type="NCBI Taxonomy" id="1503981"/>
    <lineage>
        <taxon>Bacteria</taxon>
        <taxon>Pseudomonadati</taxon>
        <taxon>Pseudomonadota</taxon>
        <taxon>Alphaproteobacteria</taxon>
        <taxon>Sphingomonadales</taxon>
        <taxon>Erythrobacteraceae</taxon>
        <taxon>Alteraurantiacibacter</taxon>
    </lineage>
</organism>
<keyword evidence="1" id="KW-0732">Signal</keyword>
<dbReference type="RefSeq" id="WP_160773193.1">
    <property type="nucleotide sequence ID" value="NZ_WTYV01000008.1"/>
</dbReference>
<sequence>MKPILKTALAVAAAGSVVAGGALTSVTAHHSFPATYHVDRTQTIRGRVVAFLFRNPHSFVQVMAPDADGTMQRWAVEWSAGAALASQNVNARTLSVGDVVTIVGNPGRNVADHRLRMNSIRRPADGWNWSGAVE</sequence>
<evidence type="ECO:0000256" key="1">
    <source>
        <dbReference type="SAM" id="SignalP"/>
    </source>
</evidence>
<dbReference type="Proteomes" id="UP000466966">
    <property type="component" value="Unassembled WGS sequence"/>
</dbReference>
<gene>
    <name evidence="2" type="ORF">GRI99_16680</name>
</gene>
<dbReference type="AlphaFoldDB" id="A0A844Z207"/>
<dbReference type="Pfam" id="PF19649">
    <property type="entry name" value="DUF6152"/>
    <property type="match status" value="1"/>
</dbReference>
<name>A0A844Z207_9SPHN</name>
<reference evidence="2 3" key="1">
    <citation type="submission" date="2019-12" db="EMBL/GenBank/DDBJ databases">
        <title>Genomic-based taxomic classification of the family Erythrobacteraceae.</title>
        <authorList>
            <person name="Xu L."/>
        </authorList>
    </citation>
    <scope>NUCLEOTIDE SEQUENCE [LARGE SCALE GENOMIC DNA]</scope>
    <source>
        <strain evidence="2 3">M0322</strain>
    </source>
</reference>
<feature type="chain" id="PRO_5032511591" description="DUF5666 domain-containing protein" evidence="1">
    <location>
        <begin position="20"/>
        <end position="134"/>
    </location>
</feature>
<comment type="caution">
    <text evidence="2">The sequence shown here is derived from an EMBL/GenBank/DDBJ whole genome shotgun (WGS) entry which is preliminary data.</text>
</comment>
<dbReference type="InterPro" id="IPR046150">
    <property type="entry name" value="DUF6152"/>
</dbReference>
<dbReference type="EMBL" id="WTYV01000008">
    <property type="protein sequence ID" value="MXO73266.1"/>
    <property type="molecule type" value="Genomic_DNA"/>
</dbReference>